<dbReference type="Pfam" id="PF05617">
    <property type="entry name" value="Prolamin_like"/>
    <property type="match status" value="2"/>
</dbReference>
<dbReference type="PaxDb" id="3708-A0A078IVM3"/>
<dbReference type="STRING" id="3708.A0A078IVM3"/>
<dbReference type="AlphaFoldDB" id="A0A078IVM3"/>
<dbReference type="InterPro" id="IPR008502">
    <property type="entry name" value="Prolamin-like"/>
</dbReference>
<dbReference type="OMA" id="CMLEISA"/>
<dbReference type="GO" id="GO:0080155">
    <property type="term" value="P:regulation of double fertilization forming a zygote and endosperm"/>
    <property type="evidence" value="ECO:0000318"/>
    <property type="project" value="GO_Central"/>
</dbReference>
<evidence type="ECO:0000256" key="1">
    <source>
        <dbReference type="ARBA" id="ARBA00022729"/>
    </source>
</evidence>
<feature type="domain" description="Prolamin-like" evidence="3">
    <location>
        <begin position="133"/>
        <end position="195"/>
    </location>
</feature>
<evidence type="ECO:0000313" key="4">
    <source>
        <dbReference type="EMBL" id="CAF1699151.1"/>
    </source>
</evidence>
<dbReference type="Gramene" id="CDY53479">
    <property type="protein sequence ID" value="CDY53479"/>
    <property type="gene ID" value="GSBRNA2T00010804001"/>
</dbReference>
<gene>
    <name evidence="5" type="primary">BnaC03g14830D</name>
    <name evidence="4" type="ORF">DARMORV10_C03P17510.1</name>
    <name evidence="5" type="ORF">GSBRNA2T00010804001</name>
</gene>
<dbReference type="GO" id="GO:0031982">
    <property type="term" value="C:vesicle"/>
    <property type="evidence" value="ECO:0000318"/>
    <property type="project" value="GO_Central"/>
</dbReference>
<dbReference type="PANTHER" id="PTHR31181">
    <property type="entry name" value="EGG CELL-SECRETED PROTEIN 1.4"/>
    <property type="match status" value="1"/>
</dbReference>
<keyword evidence="6" id="KW-1185">Reference proteome</keyword>
<evidence type="ECO:0000313" key="6">
    <source>
        <dbReference type="Proteomes" id="UP000028999"/>
    </source>
</evidence>
<dbReference type="Proteomes" id="UP001295469">
    <property type="component" value="Chromosome C03"/>
</dbReference>
<feature type="domain" description="Prolamin-like" evidence="3">
    <location>
        <begin position="45"/>
        <end position="107"/>
    </location>
</feature>
<feature type="signal peptide" evidence="2">
    <location>
        <begin position="1"/>
        <end position="25"/>
    </location>
</feature>
<proteinExistence type="predicted"/>
<feature type="chain" id="PRO_5040561750" evidence="2">
    <location>
        <begin position="26"/>
        <end position="204"/>
    </location>
</feature>
<protein>
    <submittedName>
        <fullName evidence="4">(rape) hypothetical protein</fullName>
    </submittedName>
    <submittedName>
        <fullName evidence="5">BnaC03g14830D protein</fullName>
    </submittedName>
</protein>
<dbReference type="EMBL" id="LK033207">
    <property type="protein sequence ID" value="CDY53479.1"/>
    <property type="molecule type" value="Genomic_DNA"/>
</dbReference>
<accession>A0A078IVM3</accession>
<dbReference type="Proteomes" id="UP000028999">
    <property type="component" value="Unassembled WGS sequence"/>
</dbReference>
<reference evidence="5 6" key="1">
    <citation type="journal article" date="2014" name="Science">
        <title>Plant genetics. Early allopolyploid evolution in the post-Neolithic Brassica napus oilseed genome.</title>
        <authorList>
            <person name="Chalhoub B."/>
            <person name="Denoeud F."/>
            <person name="Liu S."/>
            <person name="Parkin I.A."/>
            <person name="Tang H."/>
            <person name="Wang X."/>
            <person name="Chiquet J."/>
            <person name="Belcram H."/>
            <person name="Tong C."/>
            <person name="Samans B."/>
            <person name="Correa M."/>
            <person name="Da Silva C."/>
            <person name="Just J."/>
            <person name="Falentin C."/>
            <person name="Koh C.S."/>
            <person name="Le Clainche I."/>
            <person name="Bernard M."/>
            <person name="Bento P."/>
            <person name="Noel B."/>
            <person name="Labadie K."/>
            <person name="Alberti A."/>
            <person name="Charles M."/>
            <person name="Arnaud D."/>
            <person name="Guo H."/>
            <person name="Daviaud C."/>
            <person name="Alamery S."/>
            <person name="Jabbari K."/>
            <person name="Zhao M."/>
            <person name="Edger P.P."/>
            <person name="Chelaifa H."/>
            <person name="Tack D."/>
            <person name="Lassalle G."/>
            <person name="Mestiri I."/>
            <person name="Schnel N."/>
            <person name="Le Paslier M.C."/>
            <person name="Fan G."/>
            <person name="Renault V."/>
            <person name="Bayer P.E."/>
            <person name="Golicz A.A."/>
            <person name="Manoli S."/>
            <person name="Lee T.H."/>
            <person name="Thi V.H."/>
            <person name="Chalabi S."/>
            <person name="Hu Q."/>
            <person name="Fan C."/>
            <person name="Tollenaere R."/>
            <person name="Lu Y."/>
            <person name="Battail C."/>
            <person name="Shen J."/>
            <person name="Sidebottom C.H."/>
            <person name="Wang X."/>
            <person name="Canaguier A."/>
            <person name="Chauveau A."/>
            <person name="Berard A."/>
            <person name="Deniot G."/>
            <person name="Guan M."/>
            <person name="Liu Z."/>
            <person name="Sun F."/>
            <person name="Lim Y.P."/>
            <person name="Lyons E."/>
            <person name="Town C.D."/>
            <person name="Bancroft I."/>
            <person name="Wang X."/>
            <person name="Meng J."/>
            <person name="Ma J."/>
            <person name="Pires J.C."/>
            <person name="King G.J."/>
            <person name="Brunel D."/>
            <person name="Delourme R."/>
            <person name="Renard M."/>
            <person name="Aury J.M."/>
            <person name="Adams K.L."/>
            <person name="Batley J."/>
            <person name="Snowdon R.J."/>
            <person name="Tost J."/>
            <person name="Edwards D."/>
            <person name="Zhou Y."/>
            <person name="Hua W."/>
            <person name="Sharpe A.G."/>
            <person name="Paterson A.H."/>
            <person name="Guan C."/>
            <person name="Wincker P."/>
        </authorList>
    </citation>
    <scope>NUCLEOTIDE SEQUENCE [LARGE SCALE GENOMIC DNA]</scope>
    <source>
        <strain evidence="6">cv. Darmor-bzh</strain>
    </source>
</reference>
<reference evidence="5" key="2">
    <citation type="submission" date="2014-06" db="EMBL/GenBank/DDBJ databases">
        <authorList>
            <person name="Genoscope - CEA"/>
        </authorList>
    </citation>
    <scope>NUCLEOTIDE SEQUENCE</scope>
</reference>
<evidence type="ECO:0000256" key="2">
    <source>
        <dbReference type="SAM" id="SignalP"/>
    </source>
</evidence>
<reference evidence="4" key="3">
    <citation type="submission" date="2021-01" db="EMBL/GenBank/DDBJ databases">
        <authorList>
            <consortium name="Genoscope - CEA"/>
            <person name="William W."/>
        </authorList>
    </citation>
    <scope>NUCLEOTIDE SEQUENCE</scope>
</reference>
<evidence type="ECO:0000259" key="3">
    <source>
        <dbReference type="Pfam" id="PF05617"/>
    </source>
</evidence>
<dbReference type="EMBL" id="HG994367">
    <property type="protein sequence ID" value="CAF1699151.1"/>
    <property type="molecule type" value="Genomic_DNA"/>
</dbReference>
<dbReference type="GO" id="GO:0009567">
    <property type="term" value="P:double fertilization forming a zygote and endosperm"/>
    <property type="evidence" value="ECO:0000318"/>
    <property type="project" value="GO_Central"/>
</dbReference>
<evidence type="ECO:0000313" key="5">
    <source>
        <dbReference type="EMBL" id="CDY53479.1"/>
    </source>
</evidence>
<dbReference type="PANTHER" id="PTHR31181:SF53">
    <property type="entry name" value="EGG CELL-SECRETED-LIKE PROTEIN-RELATED"/>
    <property type="match status" value="1"/>
</dbReference>
<name>A0A078IVM3_BRANA</name>
<sequence>MEGKIEIIFSMVLVIATILMRPGLAEVQTTPRFPSIPGSPIDITKCWSSLTSIQGCVMEIYKSVVTGKFENVGPACCKAFTDVDAKCWPTMFPLNPLFPPLIKDGCSRISGATPSHTTLKFPVFPGSPVDLTKCLSSLVSVQGCVTEIHKSLLTGKFDNVGAMCCKAFLAIDAKCWPQMFPLNPFFPPLLKDGCSRIAVAPTHK</sequence>
<dbReference type="GO" id="GO:2000008">
    <property type="term" value="P:regulation of protein localization to cell surface"/>
    <property type="evidence" value="ECO:0000318"/>
    <property type="project" value="GO_Central"/>
</dbReference>
<organism evidence="5 6">
    <name type="scientific">Brassica napus</name>
    <name type="common">Rape</name>
    <dbReference type="NCBI Taxonomy" id="3708"/>
    <lineage>
        <taxon>Eukaryota</taxon>
        <taxon>Viridiplantae</taxon>
        <taxon>Streptophyta</taxon>
        <taxon>Embryophyta</taxon>
        <taxon>Tracheophyta</taxon>
        <taxon>Spermatophyta</taxon>
        <taxon>Magnoliopsida</taxon>
        <taxon>eudicotyledons</taxon>
        <taxon>Gunneridae</taxon>
        <taxon>Pentapetalae</taxon>
        <taxon>rosids</taxon>
        <taxon>malvids</taxon>
        <taxon>Brassicales</taxon>
        <taxon>Brassicaceae</taxon>
        <taxon>Brassiceae</taxon>
        <taxon>Brassica</taxon>
    </lineage>
</organism>
<dbReference type="GO" id="GO:0005576">
    <property type="term" value="C:extracellular region"/>
    <property type="evidence" value="ECO:0000318"/>
    <property type="project" value="GO_Central"/>
</dbReference>
<keyword evidence="1 2" id="KW-0732">Signal</keyword>